<dbReference type="Gene3D" id="3.40.50.1820">
    <property type="entry name" value="alpha/beta hydrolase"/>
    <property type="match status" value="1"/>
</dbReference>
<protein>
    <recommendedName>
        <fullName evidence="1">FlgD/Vpr Ig-like domain-containing protein</fullName>
    </recommendedName>
</protein>
<accession>A0A381T1G1</accession>
<dbReference type="Pfam" id="PF13860">
    <property type="entry name" value="FlgD_ig"/>
    <property type="match status" value="1"/>
</dbReference>
<dbReference type="SUPFAM" id="SSF53474">
    <property type="entry name" value="alpha/beta-Hydrolases"/>
    <property type="match status" value="1"/>
</dbReference>
<gene>
    <name evidence="2" type="ORF">METZ01_LOCUS60337</name>
</gene>
<sequence length="445" mass="51205">MFLKYLLVLYLFALTNIILAQVNIGPNRFFIYKENDSLSLPYYSNYLLDNTNNHTGLAIIYLHGQNRNADDYYNNISAIVNSVNEIDSTIVIAPQFLRSEDLNDNNSTENAFFWTNTTNWTAGYLSGNTSSHYRPFRMSSYAIMDSLLFQVALKNPMLEQIVFAGFSAGGQFVNRYIGGNNITEYLFSEFSLPIRFVVGSPSSYLYMNNERRVTGSTNQFAIPNGCNGYNQYKYGLDYLNSYMSLAGVDSIRSRYKRRKVVYLVGASDDGGTTDCESETQGNDRYERSIIYYNYLQYYFGNQIVNNHQHAVIPNVDHDNYYVFNSSCGRKALFGYGNCNELDFLKANYSQIANDFTISYSVPNPFNAITKIYYEISTATDIDINIYNIMGNHLKRFEIQNQIPGRHYITWDGTDQYNKELSSGIYLYQVMINEESIFQNKMILLK</sequence>
<dbReference type="AlphaFoldDB" id="A0A381T1G1"/>
<proteinExistence type="predicted"/>
<dbReference type="InterPro" id="IPR025965">
    <property type="entry name" value="FlgD/Vpr_Ig-like"/>
</dbReference>
<organism evidence="2">
    <name type="scientific">marine metagenome</name>
    <dbReference type="NCBI Taxonomy" id="408172"/>
    <lineage>
        <taxon>unclassified sequences</taxon>
        <taxon>metagenomes</taxon>
        <taxon>ecological metagenomes</taxon>
    </lineage>
</organism>
<dbReference type="EMBL" id="UINC01003572">
    <property type="protein sequence ID" value="SVA07483.1"/>
    <property type="molecule type" value="Genomic_DNA"/>
</dbReference>
<dbReference type="PANTHER" id="PTHR35560">
    <property type="entry name" value="BLL0132 PROTEIN"/>
    <property type="match status" value="1"/>
</dbReference>
<dbReference type="InterPro" id="IPR026444">
    <property type="entry name" value="Secre_tail"/>
</dbReference>
<evidence type="ECO:0000313" key="2">
    <source>
        <dbReference type="EMBL" id="SVA07483.1"/>
    </source>
</evidence>
<dbReference type="PANTHER" id="PTHR35560:SF3">
    <property type="entry name" value="PEPTIDASE S9 PROLYL OLIGOPEPTIDASE CATALYTIC DOMAIN-CONTAINING PROTEIN"/>
    <property type="match status" value="1"/>
</dbReference>
<name>A0A381T1G1_9ZZZZ</name>
<dbReference type="InterPro" id="IPR029058">
    <property type="entry name" value="AB_hydrolase_fold"/>
</dbReference>
<dbReference type="Gene3D" id="2.60.40.4070">
    <property type="match status" value="1"/>
</dbReference>
<reference evidence="2" key="1">
    <citation type="submission" date="2018-05" db="EMBL/GenBank/DDBJ databases">
        <authorList>
            <person name="Lanie J.A."/>
            <person name="Ng W.-L."/>
            <person name="Kazmierczak K.M."/>
            <person name="Andrzejewski T.M."/>
            <person name="Davidsen T.M."/>
            <person name="Wayne K.J."/>
            <person name="Tettelin H."/>
            <person name="Glass J.I."/>
            <person name="Rusch D."/>
            <person name="Podicherti R."/>
            <person name="Tsui H.-C.T."/>
            <person name="Winkler M.E."/>
        </authorList>
    </citation>
    <scope>NUCLEOTIDE SEQUENCE</scope>
</reference>
<evidence type="ECO:0000259" key="1">
    <source>
        <dbReference type="Pfam" id="PF13860"/>
    </source>
</evidence>
<feature type="domain" description="FlgD/Vpr Ig-like" evidence="1">
    <location>
        <begin position="376"/>
        <end position="429"/>
    </location>
</feature>
<dbReference type="NCBIfam" id="TIGR04183">
    <property type="entry name" value="Por_Secre_tail"/>
    <property type="match status" value="1"/>
</dbReference>